<dbReference type="AlphaFoldDB" id="A0A4Z0PKA0"/>
<sequence length="243" mass="27743">MCCSLPGVGQRLEASRSAKPATSLYPLPTDRNASVVLRAPAPSRLRELRQQREFRYVEVRSEQSAWDLFWTQVGRWISDVLATKAGKVVWTYGIYALLVVALVFVVLKLLQVDLTGAFGRAPRRNPLLYDTATEDIHALDFDTLIAEAETTGNYRLAVRLGYLLVLKQLSDHTLIEWQPEKTNHDFLRELKASSLRAAFRELTQQFEYVWYGEQEDLSAAHYAIPHNARLNFQRQLATIRHAA</sequence>
<dbReference type="Proteomes" id="UP000297739">
    <property type="component" value="Unassembled WGS sequence"/>
</dbReference>
<feature type="transmembrane region" description="Helical" evidence="1">
    <location>
        <begin position="89"/>
        <end position="110"/>
    </location>
</feature>
<dbReference type="Pfam" id="PF13559">
    <property type="entry name" value="DUF4129"/>
    <property type="match status" value="1"/>
</dbReference>
<accession>A0A4Z0PKA0</accession>
<evidence type="ECO:0000313" key="4">
    <source>
        <dbReference type="Proteomes" id="UP000297739"/>
    </source>
</evidence>
<dbReference type="EMBL" id="SRLD01000017">
    <property type="protein sequence ID" value="TGE16267.1"/>
    <property type="molecule type" value="Genomic_DNA"/>
</dbReference>
<comment type="caution">
    <text evidence="3">The sequence shown here is derived from an EMBL/GenBank/DDBJ whole genome shotgun (WGS) entry which is preliminary data.</text>
</comment>
<protein>
    <submittedName>
        <fullName evidence="3">DUF4129 domain-containing protein</fullName>
    </submittedName>
</protein>
<keyword evidence="1" id="KW-1133">Transmembrane helix</keyword>
<reference evidence="3 4" key="1">
    <citation type="submission" date="2019-04" db="EMBL/GenBank/DDBJ databases">
        <authorList>
            <person name="Feng G."/>
            <person name="Zhang J."/>
            <person name="Zhu H."/>
        </authorList>
    </citation>
    <scope>NUCLEOTIDE SEQUENCE [LARGE SCALE GENOMIC DNA]</scope>
    <source>
        <strain evidence="3 4">JCM 17223</strain>
    </source>
</reference>
<dbReference type="InterPro" id="IPR025403">
    <property type="entry name" value="TgpA-like_C"/>
</dbReference>
<keyword evidence="1" id="KW-0472">Membrane</keyword>
<evidence type="ECO:0000256" key="1">
    <source>
        <dbReference type="SAM" id="Phobius"/>
    </source>
</evidence>
<keyword evidence="4" id="KW-1185">Reference proteome</keyword>
<gene>
    <name evidence="3" type="ORF">E5J99_10320</name>
</gene>
<dbReference type="OrthoDB" id="5491447at2"/>
<keyword evidence="1" id="KW-0812">Transmembrane</keyword>
<proteinExistence type="predicted"/>
<evidence type="ECO:0000313" key="3">
    <source>
        <dbReference type="EMBL" id="TGE16267.1"/>
    </source>
</evidence>
<feature type="domain" description="Protein-glutamine gamma-glutamyltransferase-like C-terminal" evidence="2">
    <location>
        <begin position="162"/>
        <end position="215"/>
    </location>
</feature>
<name>A0A4Z0PKA0_9BACT</name>
<evidence type="ECO:0000259" key="2">
    <source>
        <dbReference type="Pfam" id="PF13559"/>
    </source>
</evidence>
<organism evidence="3 4">
    <name type="scientific">Hymenobacter elongatus</name>
    <dbReference type="NCBI Taxonomy" id="877208"/>
    <lineage>
        <taxon>Bacteria</taxon>
        <taxon>Pseudomonadati</taxon>
        <taxon>Bacteroidota</taxon>
        <taxon>Cytophagia</taxon>
        <taxon>Cytophagales</taxon>
        <taxon>Hymenobacteraceae</taxon>
        <taxon>Hymenobacter</taxon>
    </lineage>
</organism>